<name>A0A7V3ZIF0_DICTH</name>
<organism evidence="1">
    <name type="scientific">Dictyoglomus thermophilum</name>
    <dbReference type="NCBI Taxonomy" id="14"/>
    <lineage>
        <taxon>Bacteria</taxon>
        <taxon>Pseudomonadati</taxon>
        <taxon>Dictyoglomota</taxon>
        <taxon>Dictyoglomia</taxon>
        <taxon>Dictyoglomales</taxon>
        <taxon>Dictyoglomaceae</taxon>
        <taxon>Dictyoglomus</taxon>
    </lineage>
</organism>
<dbReference type="InterPro" id="IPR036388">
    <property type="entry name" value="WH-like_DNA-bd_sf"/>
</dbReference>
<dbReference type="Gene3D" id="1.10.10.10">
    <property type="entry name" value="Winged helix-like DNA-binding domain superfamily/Winged helix DNA-binding domain"/>
    <property type="match status" value="1"/>
</dbReference>
<proteinExistence type="predicted"/>
<dbReference type="InterPro" id="IPR013324">
    <property type="entry name" value="RNA_pol_sigma_r3/r4-like"/>
</dbReference>
<comment type="caution">
    <text evidence="1">The sequence shown here is derived from an EMBL/GenBank/DDBJ whole genome shotgun (WGS) entry which is preliminary data.</text>
</comment>
<accession>A0A7V3ZIF0</accession>
<gene>
    <name evidence="1" type="ORF">ENU78_03825</name>
</gene>
<dbReference type="EMBL" id="DTDV01000011">
    <property type="protein sequence ID" value="HGK23564.1"/>
    <property type="molecule type" value="Genomic_DNA"/>
</dbReference>
<sequence length="102" mass="12248">MIFSPSSLFIGVQKVCKREFFFLKEFSQEDEIAVLLSEYLEVAREIDRFFAWYATLSKEEQEFLRFRFWEGMTIKEVCAKMAISPAKAYKIQKEILKKWEVK</sequence>
<protein>
    <submittedName>
        <fullName evidence="1">Sigma-70 family RNA polymerase sigma factor</fullName>
    </submittedName>
</protein>
<dbReference type="SUPFAM" id="SSF88659">
    <property type="entry name" value="Sigma3 and sigma4 domains of RNA polymerase sigma factors"/>
    <property type="match status" value="1"/>
</dbReference>
<reference evidence="1" key="1">
    <citation type="journal article" date="2020" name="mSystems">
        <title>Genome- and Community-Level Interaction Insights into Carbon Utilization and Element Cycling Functions of Hydrothermarchaeota in Hydrothermal Sediment.</title>
        <authorList>
            <person name="Zhou Z."/>
            <person name="Liu Y."/>
            <person name="Xu W."/>
            <person name="Pan J."/>
            <person name="Luo Z.H."/>
            <person name="Li M."/>
        </authorList>
    </citation>
    <scope>NUCLEOTIDE SEQUENCE [LARGE SCALE GENOMIC DNA]</scope>
    <source>
        <strain evidence="1">SpSt-70</strain>
    </source>
</reference>
<dbReference type="AlphaFoldDB" id="A0A7V3ZIF0"/>
<evidence type="ECO:0000313" key="1">
    <source>
        <dbReference type="EMBL" id="HGK23564.1"/>
    </source>
</evidence>